<keyword evidence="5" id="KW-1185">Reference proteome</keyword>
<dbReference type="EMBL" id="LYDR01000063">
    <property type="protein sequence ID" value="ODA32628.1"/>
    <property type="molecule type" value="Genomic_DNA"/>
</dbReference>
<dbReference type="InterPro" id="IPR029026">
    <property type="entry name" value="tRNA_m1G_MTases_N"/>
</dbReference>
<comment type="caution">
    <text evidence="4">The sequence shown here is derived from an EMBL/GenBank/DDBJ whole genome shotgun (WGS) entry which is preliminary data.</text>
</comment>
<dbReference type="GO" id="GO:0032259">
    <property type="term" value="P:methylation"/>
    <property type="evidence" value="ECO:0007669"/>
    <property type="project" value="UniProtKB-KW"/>
</dbReference>
<dbReference type="PANTHER" id="PTHR46429:SF1">
    <property type="entry name" value="23S RRNA (GUANOSINE-2'-O-)-METHYLTRANSFERASE RLMB"/>
    <property type="match status" value="1"/>
</dbReference>
<protein>
    <submittedName>
        <fullName evidence="4">23S rRNA (Guanosine(2251)-2'-O)-methyltransferase RlmB</fullName>
    </submittedName>
</protein>
<feature type="domain" description="tRNA/rRNA methyltransferase SpoU type" evidence="3">
    <location>
        <begin position="126"/>
        <end position="265"/>
    </location>
</feature>
<evidence type="ECO:0000259" key="3">
    <source>
        <dbReference type="Pfam" id="PF00588"/>
    </source>
</evidence>
<keyword evidence="1 4" id="KW-0489">Methyltransferase</keyword>
<dbReference type="STRING" id="1841610.A6X21_19940"/>
<dbReference type="InterPro" id="IPR001537">
    <property type="entry name" value="SpoU_MeTrfase"/>
</dbReference>
<reference evidence="4 5" key="1">
    <citation type="submission" date="2016-05" db="EMBL/GenBank/DDBJ databases">
        <title>Genomic and physiological characterization of Planctopirus sp. isolated from fresh water lake.</title>
        <authorList>
            <person name="Subhash Y."/>
            <person name="Ramana C."/>
        </authorList>
    </citation>
    <scope>NUCLEOTIDE SEQUENCE [LARGE SCALE GENOMIC DNA]</scope>
    <source>
        <strain evidence="4 5">JC280</strain>
    </source>
</reference>
<dbReference type="PANTHER" id="PTHR46429">
    <property type="entry name" value="23S RRNA (GUANOSINE-2'-O-)-METHYLTRANSFERASE RLMB"/>
    <property type="match status" value="1"/>
</dbReference>
<dbReference type="AlphaFoldDB" id="A0A1C3EHB0"/>
<proteinExistence type="predicted"/>
<gene>
    <name evidence="4" type="ORF">A6X21_19940</name>
</gene>
<dbReference type="Proteomes" id="UP000094828">
    <property type="component" value="Unassembled WGS sequence"/>
</dbReference>
<evidence type="ECO:0000313" key="4">
    <source>
        <dbReference type="EMBL" id="ODA32628.1"/>
    </source>
</evidence>
<organism evidence="4 5">
    <name type="scientific">Planctopirus hydrillae</name>
    <dbReference type="NCBI Taxonomy" id="1841610"/>
    <lineage>
        <taxon>Bacteria</taxon>
        <taxon>Pseudomonadati</taxon>
        <taxon>Planctomycetota</taxon>
        <taxon>Planctomycetia</taxon>
        <taxon>Planctomycetales</taxon>
        <taxon>Planctomycetaceae</taxon>
        <taxon>Planctopirus</taxon>
    </lineage>
</organism>
<dbReference type="GO" id="GO:0003723">
    <property type="term" value="F:RNA binding"/>
    <property type="evidence" value="ECO:0007669"/>
    <property type="project" value="InterPro"/>
</dbReference>
<evidence type="ECO:0000256" key="2">
    <source>
        <dbReference type="ARBA" id="ARBA00022679"/>
    </source>
</evidence>
<accession>A0A1C3EHB0</accession>
<dbReference type="CDD" id="cd18103">
    <property type="entry name" value="SpoU-like_RlmB"/>
    <property type="match status" value="1"/>
</dbReference>
<dbReference type="GO" id="GO:0008173">
    <property type="term" value="F:RNA methyltransferase activity"/>
    <property type="evidence" value="ECO:0007669"/>
    <property type="project" value="InterPro"/>
</dbReference>
<dbReference type="NCBIfam" id="TIGR00186">
    <property type="entry name" value="rRNA_methyl_3"/>
    <property type="match status" value="1"/>
</dbReference>
<dbReference type="GO" id="GO:0005829">
    <property type="term" value="C:cytosol"/>
    <property type="evidence" value="ECO:0007669"/>
    <property type="project" value="TreeGrafter"/>
</dbReference>
<dbReference type="GO" id="GO:0006396">
    <property type="term" value="P:RNA processing"/>
    <property type="evidence" value="ECO:0007669"/>
    <property type="project" value="InterPro"/>
</dbReference>
<dbReference type="Gene3D" id="3.40.1280.10">
    <property type="match status" value="1"/>
</dbReference>
<evidence type="ECO:0000256" key="1">
    <source>
        <dbReference type="ARBA" id="ARBA00022603"/>
    </source>
</evidence>
<keyword evidence="2 4" id="KW-0808">Transferase</keyword>
<dbReference type="Pfam" id="PF00588">
    <property type="entry name" value="SpoU_methylase"/>
    <property type="match status" value="1"/>
</dbReference>
<sequence length="276" mass="29480">MPKLLGNHNRSWIWGRHLVSATIHAKYWIPLELHYDSHRFSPHDPLGNSIVGDLPPGDVPLGDSLETDLTSLKNLCEAAGIHLVASTADQIARLIRAEDHQGLAARMPEFPYADFDHLLLAHLPSLLVILDGIQDSFNLGAIIRCAEALGAGGIVLPEKGQSGVNSQAARSSAGAVNFLPIYRVPALDRAIDQLKSRGMKILAATEKSEQSLWNVAIPAPLCLIIGNEGKGVSPSLLSACDIQVRIPMAGKTSSLNAAVAAGILLAEIQRQSAKIQ</sequence>
<evidence type="ECO:0000313" key="5">
    <source>
        <dbReference type="Proteomes" id="UP000094828"/>
    </source>
</evidence>
<name>A0A1C3EHB0_9PLAN</name>
<dbReference type="InterPro" id="IPR004441">
    <property type="entry name" value="rRNA_MeTrfase_TrmH"/>
</dbReference>
<dbReference type="SUPFAM" id="SSF75217">
    <property type="entry name" value="alpha/beta knot"/>
    <property type="match status" value="1"/>
</dbReference>
<dbReference type="InterPro" id="IPR029028">
    <property type="entry name" value="Alpha/beta_knot_MTases"/>
</dbReference>